<name>A0A1G5MY97_AFIMA</name>
<accession>A0A1G5MY97</accession>
<dbReference type="STRING" id="1120955.SAMN03080610_01150"/>
<protein>
    <submittedName>
        <fullName evidence="1">Formate dehydrogenase subunit delta</fullName>
    </submittedName>
</protein>
<evidence type="ECO:0000313" key="2">
    <source>
        <dbReference type="Proteomes" id="UP000199347"/>
    </source>
</evidence>
<dbReference type="Pfam" id="PF11390">
    <property type="entry name" value="FdsD"/>
    <property type="match status" value="1"/>
</dbReference>
<sequence length="75" mass="8358">MSPDKLAYMANQIATFFKSRPEDEAAAGVADHINSFWEPRMRAKLFEILENGATGLDPLVVEAAPMIRQPKPERA</sequence>
<dbReference type="InterPro" id="IPR021074">
    <property type="entry name" value="Formate_DH_dsu"/>
</dbReference>
<dbReference type="OrthoDB" id="7409377at2"/>
<dbReference type="EMBL" id="FMVW01000002">
    <property type="protein sequence ID" value="SCZ29628.1"/>
    <property type="molecule type" value="Genomic_DNA"/>
</dbReference>
<dbReference type="Proteomes" id="UP000199347">
    <property type="component" value="Unassembled WGS sequence"/>
</dbReference>
<dbReference type="RefSeq" id="WP_092810481.1">
    <property type="nucleotide sequence ID" value="NZ_FMVW01000002.1"/>
</dbReference>
<dbReference type="AlphaFoldDB" id="A0A1G5MY97"/>
<organism evidence="1 2">
    <name type="scientific">Afifella marina DSM 2698</name>
    <dbReference type="NCBI Taxonomy" id="1120955"/>
    <lineage>
        <taxon>Bacteria</taxon>
        <taxon>Pseudomonadati</taxon>
        <taxon>Pseudomonadota</taxon>
        <taxon>Alphaproteobacteria</taxon>
        <taxon>Hyphomicrobiales</taxon>
        <taxon>Afifellaceae</taxon>
        <taxon>Afifella</taxon>
    </lineage>
</organism>
<keyword evidence="2" id="KW-1185">Reference proteome</keyword>
<reference evidence="1 2" key="1">
    <citation type="submission" date="2016-10" db="EMBL/GenBank/DDBJ databases">
        <authorList>
            <person name="de Groot N.N."/>
        </authorList>
    </citation>
    <scope>NUCLEOTIDE SEQUENCE [LARGE SCALE GENOMIC DNA]</scope>
    <source>
        <strain evidence="1 2">DSM 2698</strain>
    </source>
</reference>
<evidence type="ECO:0000313" key="1">
    <source>
        <dbReference type="EMBL" id="SCZ29628.1"/>
    </source>
</evidence>
<proteinExistence type="predicted"/>
<gene>
    <name evidence="1" type="ORF">SAMN03080610_01150</name>
</gene>